<dbReference type="SUPFAM" id="SSF51735">
    <property type="entry name" value="NAD(P)-binding Rossmann-fold domains"/>
    <property type="match status" value="1"/>
</dbReference>
<comment type="similarity">
    <text evidence="1">Belongs to the short-chain dehydrogenases/reductases (SDR) family.</text>
</comment>
<accession>A0A2H3AUV1</accession>
<dbReference type="InterPro" id="IPR002347">
    <property type="entry name" value="SDR_fam"/>
</dbReference>
<protein>
    <submittedName>
        <fullName evidence="2">NAD(P)-binding protein</fullName>
    </submittedName>
</protein>
<reference evidence="3" key="1">
    <citation type="journal article" date="2017" name="Nat. Ecol. Evol.">
        <title>Genome expansion and lineage-specific genetic innovations in the forest pathogenic fungi Armillaria.</title>
        <authorList>
            <person name="Sipos G."/>
            <person name="Prasanna A.N."/>
            <person name="Walter M.C."/>
            <person name="O'Connor E."/>
            <person name="Balint B."/>
            <person name="Krizsan K."/>
            <person name="Kiss B."/>
            <person name="Hess J."/>
            <person name="Varga T."/>
            <person name="Slot J."/>
            <person name="Riley R."/>
            <person name="Boka B."/>
            <person name="Rigling D."/>
            <person name="Barry K."/>
            <person name="Lee J."/>
            <person name="Mihaltcheva S."/>
            <person name="LaButti K."/>
            <person name="Lipzen A."/>
            <person name="Waldron R."/>
            <person name="Moloney N.M."/>
            <person name="Sperisen C."/>
            <person name="Kredics L."/>
            <person name="Vagvoelgyi C."/>
            <person name="Patrignani A."/>
            <person name="Fitzpatrick D."/>
            <person name="Nagy I."/>
            <person name="Doyle S."/>
            <person name="Anderson J.B."/>
            <person name="Grigoriev I.V."/>
            <person name="Gueldener U."/>
            <person name="Muensterkoetter M."/>
            <person name="Nagy L.G."/>
        </authorList>
    </citation>
    <scope>NUCLEOTIDE SEQUENCE [LARGE SCALE GENOMIC DNA]</scope>
    <source>
        <strain evidence="3">28-4</strain>
    </source>
</reference>
<proteinExistence type="inferred from homology"/>
<keyword evidence="3" id="KW-1185">Reference proteome</keyword>
<evidence type="ECO:0000256" key="1">
    <source>
        <dbReference type="ARBA" id="ARBA00006484"/>
    </source>
</evidence>
<dbReference type="STRING" id="1076256.A0A2H3AUV1"/>
<sequence>GIGKTTPLSFAESGVRGLVLAGRTLAPLHATALERRAIAENPEFDVLVVPTDISIEDSVKNLMKTAIDHFGRVDYCANVGGVSRFFLLHNPRLTFLLQTMGTKTKFSSIPTEDWLAIQQTNINGIFWLVREQISVMEKQERLVTPITSPKRPAERGSIVVLSAAAAVIALPDGGAYTHTKYATNGLNQAAAQDHALNGIRINAILPGYIYTEGLASHPAATSEGAKRIVDRCPLGRFGEAGEIGGPHRNDEFAKEWVHDREQRLGRWWADVEWGVDSCGMQFIFFLLHVNRACGTKRSRAGTAQINRIFISEGASRTDQ</sequence>
<evidence type="ECO:0000313" key="3">
    <source>
        <dbReference type="Proteomes" id="UP000218334"/>
    </source>
</evidence>
<evidence type="ECO:0000313" key="2">
    <source>
        <dbReference type="EMBL" id="PBK58672.1"/>
    </source>
</evidence>
<dbReference type="Pfam" id="PF13561">
    <property type="entry name" value="adh_short_C2"/>
    <property type="match status" value="1"/>
</dbReference>
<dbReference type="GO" id="GO:0016616">
    <property type="term" value="F:oxidoreductase activity, acting on the CH-OH group of donors, NAD or NADP as acceptor"/>
    <property type="evidence" value="ECO:0007669"/>
    <property type="project" value="TreeGrafter"/>
</dbReference>
<dbReference type="CDD" id="cd05233">
    <property type="entry name" value="SDR_c"/>
    <property type="match status" value="1"/>
</dbReference>
<dbReference type="EMBL" id="KZ293529">
    <property type="protein sequence ID" value="PBK58672.1"/>
    <property type="molecule type" value="Genomic_DNA"/>
</dbReference>
<feature type="non-terminal residue" evidence="2">
    <location>
        <position position="1"/>
    </location>
</feature>
<dbReference type="Proteomes" id="UP000218334">
    <property type="component" value="Unassembled WGS sequence"/>
</dbReference>
<name>A0A2H3AUV1_9AGAR</name>
<dbReference type="AlphaFoldDB" id="A0A2H3AUV1"/>
<dbReference type="PANTHER" id="PTHR42760">
    <property type="entry name" value="SHORT-CHAIN DEHYDROGENASES/REDUCTASES FAMILY MEMBER"/>
    <property type="match status" value="1"/>
</dbReference>
<dbReference type="PRINTS" id="PR00081">
    <property type="entry name" value="GDHRDH"/>
</dbReference>
<organism evidence="2 3">
    <name type="scientific">Armillaria solidipes</name>
    <dbReference type="NCBI Taxonomy" id="1076256"/>
    <lineage>
        <taxon>Eukaryota</taxon>
        <taxon>Fungi</taxon>
        <taxon>Dikarya</taxon>
        <taxon>Basidiomycota</taxon>
        <taxon>Agaricomycotina</taxon>
        <taxon>Agaricomycetes</taxon>
        <taxon>Agaricomycetidae</taxon>
        <taxon>Agaricales</taxon>
        <taxon>Marasmiineae</taxon>
        <taxon>Physalacriaceae</taxon>
        <taxon>Armillaria</taxon>
    </lineage>
</organism>
<gene>
    <name evidence="2" type="ORF">ARMSODRAFT_1034478</name>
</gene>
<dbReference type="Gene3D" id="3.40.50.720">
    <property type="entry name" value="NAD(P)-binding Rossmann-like Domain"/>
    <property type="match status" value="1"/>
</dbReference>
<dbReference type="InterPro" id="IPR036291">
    <property type="entry name" value="NAD(P)-bd_dom_sf"/>
</dbReference>